<evidence type="ECO:0000313" key="2">
    <source>
        <dbReference type="Proteomes" id="UP000184694"/>
    </source>
</evidence>
<dbReference type="Proteomes" id="UP000184694">
    <property type="component" value="Unassembled WGS sequence"/>
</dbReference>
<keyword evidence="2" id="KW-1185">Reference proteome</keyword>
<dbReference type="OrthoDB" id="5464937at2"/>
<protein>
    <submittedName>
        <fullName evidence="1">Uncharacterized protein</fullName>
    </submittedName>
</protein>
<dbReference type="RefSeq" id="WP_074217715.1">
    <property type="nucleotide sequence ID" value="NZ_FSRG01000007.1"/>
</dbReference>
<gene>
    <name evidence="1" type="ORF">SAMN02745161_2963</name>
</gene>
<sequence>MFSSAATRTKIHSLLQQLRSYPFLRQKENTEKCAILLETIDEQHLIYSQLCHSEQYFIQHFQEILNKQTIEEDDIFPLLEDLLILVREKTLRTGATQANEAEIAALRHVHTGKNWKKDDGTLFAETFFYKIPLSLIRAISDDLHGKTAGLPYPTQ</sequence>
<evidence type="ECO:0000313" key="1">
    <source>
        <dbReference type="EMBL" id="SIO35859.1"/>
    </source>
</evidence>
<proteinExistence type="predicted"/>
<dbReference type="STRING" id="1121457.SAMN02745161_2963"/>
<dbReference type="AlphaFoldDB" id="A0A1N6IUY5"/>
<organism evidence="1 2">
    <name type="scientific">Halodesulfovibrio marinisediminis DSM 17456</name>
    <dbReference type="NCBI Taxonomy" id="1121457"/>
    <lineage>
        <taxon>Bacteria</taxon>
        <taxon>Pseudomonadati</taxon>
        <taxon>Thermodesulfobacteriota</taxon>
        <taxon>Desulfovibrionia</taxon>
        <taxon>Desulfovibrionales</taxon>
        <taxon>Desulfovibrionaceae</taxon>
        <taxon>Halodesulfovibrio</taxon>
    </lineage>
</organism>
<accession>A0A1N6IUY5</accession>
<dbReference type="EMBL" id="FSRG01000007">
    <property type="protein sequence ID" value="SIO35859.1"/>
    <property type="molecule type" value="Genomic_DNA"/>
</dbReference>
<reference evidence="2" key="1">
    <citation type="submission" date="2016-11" db="EMBL/GenBank/DDBJ databases">
        <authorList>
            <person name="Varghese N."/>
            <person name="Submissions S."/>
        </authorList>
    </citation>
    <scope>NUCLEOTIDE SEQUENCE [LARGE SCALE GENOMIC DNA]</scope>
    <source>
        <strain evidence="2">DSM 17456</strain>
    </source>
</reference>
<name>A0A1N6IUY5_9BACT</name>